<dbReference type="Pfam" id="PF03544">
    <property type="entry name" value="TonB_C"/>
    <property type="match status" value="1"/>
</dbReference>
<evidence type="ECO:0000256" key="7">
    <source>
        <dbReference type="ARBA" id="ARBA00022927"/>
    </source>
</evidence>
<keyword evidence="13" id="KW-1185">Reference proteome</keyword>
<keyword evidence="8 10" id="KW-1133">Transmembrane helix</keyword>
<keyword evidence="3" id="KW-0813">Transport</keyword>
<gene>
    <name evidence="12" type="ORF">GM418_15375</name>
</gene>
<dbReference type="RefSeq" id="WP_158867852.1">
    <property type="nucleotide sequence ID" value="NZ_CP046401.1"/>
</dbReference>
<dbReference type="Pfam" id="PF05569">
    <property type="entry name" value="Peptidase_M56"/>
    <property type="match status" value="1"/>
</dbReference>
<evidence type="ECO:0000256" key="10">
    <source>
        <dbReference type="SAM" id="Phobius"/>
    </source>
</evidence>
<keyword evidence="4" id="KW-1003">Cell membrane</keyword>
<dbReference type="PANTHER" id="PTHR33446:SF2">
    <property type="entry name" value="PROTEIN TONB"/>
    <property type="match status" value="1"/>
</dbReference>
<feature type="transmembrane region" description="Helical" evidence="10">
    <location>
        <begin position="93"/>
        <end position="114"/>
    </location>
</feature>
<evidence type="ECO:0000256" key="4">
    <source>
        <dbReference type="ARBA" id="ARBA00022475"/>
    </source>
</evidence>
<dbReference type="AlphaFoldDB" id="A0A6I6K0Q6"/>
<dbReference type="Gene3D" id="2.60.40.1120">
    <property type="entry name" value="Carboxypeptidase-like, regulatory domain"/>
    <property type="match status" value="2"/>
</dbReference>
<keyword evidence="7" id="KW-0653">Protein transport</keyword>
<evidence type="ECO:0000256" key="2">
    <source>
        <dbReference type="ARBA" id="ARBA00006555"/>
    </source>
</evidence>
<dbReference type="InterPro" id="IPR037682">
    <property type="entry name" value="TonB_C"/>
</dbReference>
<organism evidence="12 13">
    <name type="scientific">Maribellus comscasis</name>
    <dbReference type="NCBI Taxonomy" id="2681766"/>
    <lineage>
        <taxon>Bacteria</taxon>
        <taxon>Pseudomonadati</taxon>
        <taxon>Bacteroidota</taxon>
        <taxon>Bacteroidia</taxon>
        <taxon>Marinilabiliales</taxon>
        <taxon>Prolixibacteraceae</taxon>
        <taxon>Maribellus</taxon>
    </lineage>
</organism>
<feature type="transmembrane region" description="Helical" evidence="10">
    <location>
        <begin position="6"/>
        <end position="25"/>
    </location>
</feature>
<dbReference type="InterPro" id="IPR006260">
    <property type="entry name" value="TonB/TolA_C"/>
</dbReference>
<feature type="transmembrane region" description="Helical" evidence="10">
    <location>
        <begin position="37"/>
        <end position="57"/>
    </location>
</feature>
<evidence type="ECO:0000256" key="1">
    <source>
        <dbReference type="ARBA" id="ARBA00004383"/>
    </source>
</evidence>
<keyword evidence="9 10" id="KW-0472">Membrane</keyword>
<dbReference type="GO" id="GO:0031992">
    <property type="term" value="F:energy transducer activity"/>
    <property type="evidence" value="ECO:0007669"/>
    <property type="project" value="TreeGrafter"/>
</dbReference>
<dbReference type="SUPFAM" id="SSF56935">
    <property type="entry name" value="Porins"/>
    <property type="match status" value="3"/>
</dbReference>
<dbReference type="GO" id="GO:0015031">
    <property type="term" value="P:protein transport"/>
    <property type="evidence" value="ECO:0007669"/>
    <property type="project" value="UniProtKB-KW"/>
</dbReference>
<keyword evidence="6 10" id="KW-0812">Transmembrane</keyword>
<dbReference type="NCBIfam" id="TIGR01352">
    <property type="entry name" value="tonB_Cterm"/>
    <property type="match status" value="1"/>
</dbReference>
<dbReference type="Proteomes" id="UP000428260">
    <property type="component" value="Chromosome"/>
</dbReference>
<evidence type="ECO:0000313" key="13">
    <source>
        <dbReference type="Proteomes" id="UP000428260"/>
    </source>
</evidence>
<evidence type="ECO:0000259" key="11">
    <source>
        <dbReference type="PROSITE" id="PS52015"/>
    </source>
</evidence>
<keyword evidence="5" id="KW-0997">Cell inner membrane</keyword>
<sequence>MEHFLIYIGKAAIGAGAFYLAFLMLFQNQKHFVFNRIYLPVTMVLSFIIPLVTFTTVKYIEPANFNTASIAYLANTNAETATEPAFVLEWYHYLWGIYFLGISGFLVHLLLGHLKAIQIIQKSRKKELFETPVNITQKDVHPFSFFSKIVLSEKTLSSKNLEMIVCHENIHVKEKHTLDILFTEILFMLQWFNPFAWLIKDAVKNNLEYKTDDQVTQHFNPQNYQMAMVALADKKGVAPFLTALNGSQLKNRIIMMKKKTKNKFGLAKQLIVLPLLAVLVMGLSSREVKTEILNTPAAENTSLKNLAVIVDGEEIQTDSEPLSLLDFSKGFSGQEVIEALKLDENKVQLSLFYIDENTDDVKFVIRTSDYTPGSSPEFDKMTETTQEEKANLTTEKSLYAVNGKLISKSNKPENFNSLTVFSGEEAIERFGNVAQNATVIDFSVSEADANSYVKSKYSVSGKVSDKNGNPIPGASVLVKGAAVGTITNPEGIYKLELEEKNATLVFWMIDYQKKEIQVSDKSEINVELVHDEDIKLQNILIPEYKSQQKGGKAGSEEVFYNIDETPQFPGGEDALKKYISHSIKYPETALQKGIEGNVYITFIVTKDGKVTDPKVTKGIAPTLNNEALRVVNNLPEWKPGKKDGKNVDSYYTVPVEFKPTLEQIRKYSKVGWDGKPLNNYDFTMSGRVTDEKGNAIRGAAVLLKGKTVGTLSDTDGNYQLKTNSKNETLIFSMVGYQTKEVSFEGNTDMEVQLLSEQKAKKDEIKVTGYRKNSAGIKIKGEGFDGEPAYLVDGEKKDNIDYLNPEDIKSISVLKGKTAAALYGDPNNVKNGVILIETKSNKPFDSTDKTIVVDGKKFDGDINDIPVDDIANISILKGETASQEIYAENAKNGVVIVNTKTKFNSDLNNDNKPYIVVDGEEYSEPMSDIAPESIKAINVLKGEAATDLYGEKAQNGAISITTKKNEVIITPLQLRKFIAEQIKYPIEAHEKGQYGTVVVNVKIKNKTWKEVQTTKSSKQRVDLDEIVVIGYAPEKQVKPAKGFEYPASFVEEVQRVIQLNPLIDIPEFEGKTLRITVRFMLQ</sequence>
<dbReference type="InterPro" id="IPR008969">
    <property type="entry name" value="CarboxyPept-like_regulatory"/>
</dbReference>
<evidence type="ECO:0000256" key="5">
    <source>
        <dbReference type="ARBA" id="ARBA00022519"/>
    </source>
</evidence>
<accession>A0A6I6K0Q6</accession>
<comment type="subcellular location">
    <subcellularLocation>
        <location evidence="1">Cell inner membrane</location>
        <topology evidence="1">Single-pass membrane protein</topology>
        <orientation evidence="1">Periplasmic side</orientation>
    </subcellularLocation>
</comment>
<reference evidence="12 13" key="1">
    <citation type="submission" date="2019-11" db="EMBL/GenBank/DDBJ databases">
        <authorList>
            <person name="Zheng R.K."/>
            <person name="Sun C.M."/>
        </authorList>
    </citation>
    <scope>NUCLEOTIDE SEQUENCE [LARGE SCALE GENOMIC DNA]</scope>
    <source>
        <strain evidence="12 13">WC007</strain>
    </source>
</reference>
<dbReference type="GO" id="GO:0098797">
    <property type="term" value="C:plasma membrane protein complex"/>
    <property type="evidence" value="ECO:0007669"/>
    <property type="project" value="TreeGrafter"/>
</dbReference>
<evidence type="ECO:0000256" key="8">
    <source>
        <dbReference type="ARBA" id="ARBA00022989"/>
    </source>
</evidence>
<dbReference type="InterPro" id="IPR037066">
    <property type="entry name" value="Plug_dom_sf"/>
</dbReference>
<dbReference type="InterPro" id="IPR008756">
    <property type="entry name" value="Peptidase_M56"/>
</dbReference>
<dbReference type="Gene3D" id="3.30.1150.10">
    <property type="match status" value="1"/>
</dbReference>
<dbReference type="SUPFAM" id="SSF74653">
    <property type="entry name" value="TolA/TonB C-terminal domain"/>
    <property type="match status" value="1"/>
</dbReference>
<dbReference type="EMBL" id="CP046401">
    <property type="protein sequence ID" value="QGY45003.1"/>
    <property type="molecule type" value="Genomic_DNA"/>
</dbReference>
<evidence type="ECO:0000256" key="9">
    <source>
        <dbReference type="ARBA" id="ARBA00023136"/>
    </source>
</evidence>
<evidence type="ECO:0000256" key="6">
    <source>
        <dbReference type="ARBA" id="ARBA00022692"/>
    </source>
</evidence>
<feature type="domain" description="TonB C-terminal" evidence="11">
    <location>
        <begin position="570"/>
        <end position="666"/>
    </location>
</feature>
<dbReference type="CDD" id="cd07341">
    <property type="entry name" value="M56_BlaR1_MecR1_like"/>
    <property type="match status" value="1"/>
</dbReference>
<dbReference type="SUPFAM" id="SSF49464">
    <property type="entry name" value="Carboxypeptidase regulatory domain-like"/>
    <property type="match status" value="2"/>
</dbReference>
<dbReference type="Pfam" id="PF13715">
    <property type="entry name" value="CarbopepD_reg_2"/>
    <property type="match status" value="2"/>
</dbReference>
<dbReference type="PROSITE" id="PS52015">
    <property type="entry name" value="TONB_CTD"/>
    <property type="match status" value="1"/>
</dbReference>
<proteinExistence type="inferred from homology"/>
<dbReference type="InterPro" id="IPR051045">
    <property type="entry name" value="TonB-dependent_transducer"/>
</dbReference>
<dbReference type="GO" id="GO:0055085">
    <property type="term" value="P:transmembrane transport"/>
    <property type="evidence" value="ECO:0007669"/>
    <property type="project" value="InterPro"/>
</dbReference>
<dbReference type="PANTHER" id="PTHR33446">
    <property type="entry name" value="PROTEIN TONB-RELATED"/>
    <property type="match status" value="1"/>
</dbReference>
<protein>
    <submittedName>
        <fullName evidence="12">TonB family protein</fullName>
    </submittedName>
</protein>
<evidence type="ECO:0000256" key="3">
    <source>
        <dbReference type="ARBA" id="ARBA00022448"/>
    </source>
</evidence>
<comment type="similarity">
    <text evidence="2">Belongs to the TonB family.</text>
</comment>
<name>A0A6I6K0Q6_9BACT</name>
<feature type="transmembrane region" description="Helical" evidence="10">
    <location>
        <begin position="265"/>
        <end position="284"/>
    </location>
</feature>
<evidence type="ECO:0000313" key="12">
    <source>
        <dbReference type="EMBL" id="QGY45003.1"/>
    </source>
</evidence>
<dbReference type="KEGG" id="mcos:GM418_15375"/>
<dbReference type="Gene3D" id="2.170.130.10">
    <property type="entry name" value="TonB-dependent receptor, plug domain"/>
    <property type="match status" value="3"/>
</dbReference>